<evidence type="ECO:0000256" key="1">
    <source>
        <dbReference type="ARBA" id="ARBA00022692"/>
    </source>
</evidence>
<proteinExistence type="predicted"/>
<dbReference type="InterPro" id="IPR001623">
    <property type="entry name" value="DnaJ_domain"/>
</dbReference>
<feature type="compositionally biased region" description="Basic residues" evidence="6">
    <location>
        <begin position="387"/>
        <end position="396"/>
    </location>
</feature>
<sequence length="396" mass="43633">MKVSYLTIGLLSLLTPLSAAWSKEDREIFRIRDEISAHEADPGATFYDILEIKSSASLDDVNKAYRAKTRALHPDKVKQQLRAARAKEAAASGKKEAKPLSKAEVKAAVKAADERYARLTLIVGILRGPSRDRYNHFVTNGFPLWKGTDYYYNRYRPGLGTVMFGLFLVVGGGVHYIVLYMGWKRQKEFIGRYVKFARDTAWGPGMAIPGVDEIEETTVDAEEDPSMQALNRKQRRQMEKEKKSGVTAKKARRLPATKTTAPDGTEVTKKRVVAENGKVLVVDADGNVFLEEQDEDGIVNEYLLDPEQLPLPSFKDTAVFRAPALLFSSTVGRFVPSGSSNEAAADDAQDGHDTPSSDSVGGDFEFLDKSTDSLKSAKTSGSQQGGKTKKRKGSKK</sequence>
<dbReference type="OrthoDB" id="413400at2759"/>
<organism evidence="10 11">
    <name type="scientific">[Torrubiella] hemipterigena</name>
    <dbReference type="NCBI Taxonomy" id="1531966"/>
    <lineage>
        <taxon>Eukaryota</taxon>
        <taxon>Fungi</taxon>
        <taxon>Dikarya</taxon>
        <taxon>Ascomycota</taxon>
        <taxon>Pezizomycotina</taxon>
        <taxon>Sordariomycetes</taxon>
        <taxon>Hypocreomycetidae</taxon>
        <taxon>Hypocreales</taxon>
        <taxon>Clavicipitaceae</taxon>
        <taxon>Clavicipitaceae incertae sedis</taxon>
        <taxon>'Torrubiella' clade</taxon>
    </lineage>
</organism>
<dbReference type="InterPro" id="IPR052606">
    <property type="entry name" value="DnaJ_domain_protein"/>
</dbReference>
<dbReference type="EMBL" id="CDHN01000008">
    <property type="protein sequence ID" value="CEJ95054.1"/>
    <property type="molecule type" value="Genomic_DNA"/>
</dbReference>
<evidence type="ECO:0000256" key="6">
    <source>
        <dbReference type="SAM" id="MobiDB-lite"/>
    </source>
</evidence>
<dbReference type="CDD" id="cd06257">
    <property type="entry name" value="DnaJ"/>
    <property type="match status" value="1"/>
</dbReference>
<feature type="region of interest" description="Disordered" evidence="6">
    <location>
        <begin position="231"/>
        <end position="264"/>
    </location>
</feature>
<feature type="domain" description="J" evidence="9">
    <location>
        <begin position="45"/>
        <end position="138"/>
    </location>
</feature>
<dbReference type="InterPro" id="IPR036869">
    <property type="entry name" value="J_dom_sf"/>
</dbReference>
<evidence type="ECO:0000256" key="2">
    <source>
        <dbReference type="ARBA" id="ARBA00022729"/>
    </source>
</evidence>
<protein>
    <recommendedName>
        <fullName evidence="9">J domain-containing protein</fullName>
    </recommendedName>
</protein>
<comment type="subcellular location">
    <subcellularLocation>
        <location evidence="5">Endomembrane system</location>
        <topology evidence="5">Single-pass membrane protein</topology>
    </subcellularLocation>
</comment>
<dbReference type="Proteomes" id="UP000039046">
    <property type="component" value="Unassembled WGS sequence"/>
</dbReference>
<evidence type="ECO:0000256" key="4">
    <source>
        <dbReference type="ARBA" id="ARBA00023136"/>
    </source>
</evidence>
<reference evidence="10 11" key="1">
    <citation type="journal article" date="2015" name="Genome Announc.">
        <title>Draft Genome Sequence and Gene Annotation of the Entomopathogenic Fungus Verticillium hemipterigenum.</title>
        <authorList>
            <person name="Horn F."/>
            <person name="Habel A."/>
            <person name="Scharf D.H."/>
            <person name="Dworschak J."/>
            <person name="Brakhage A.A."/>
            <person name="Guthke R."/>
            <person name="Hertweck C."/>
            <person name="Linde J."/>
        </authorList>
    </citation>
    <scope>NUCLEOTIDE SEQUENCE [LARGE SCALE GENOMIC DNA]</scope>
</reference>
<feature type="region of interest" description="Disordered" evidence="6">
    <location>
        <begin position="336"/>
        <end position="396"/>
    </location>
</feature>
<dbReference type="Gene3D" id="1.10.287.110">
    <property type="entry name" value="DnaJ domain"/>
    <property type="match status" value="1"/>
</dbReference>
<name>A0A0A1TIZ7_9HYPO</name>
<dbReference type="PRINTS" id="PR00625">
    <property type="entry name" value="JDOMAIN"/>
</dbReference>
<evidence type="ECO:0000259" key="9">
    <source>
        <dbReference type="PROSITE" id="PS50076"/>
    </source>
</evidence>
<gene>
    <name evidence="10" type="ORF">VHEMI10557</name>
</gene>
<keyword evidence="2 8" id="KW-0732">Signal</keyword>
<dbReference type="GO" id="GO:0012505">
    <property type="term" value="C:endomembrane system"/>
    <property type="evidence" value="ECO:0007669"/>
    <property type="project" value="UniProtKB-SubCell"/>
</dbReference>
<dbReference type="PANTHER" id="PTHR44653:SF2">
    <property type="entry name" value="DNAJ HOMOLOG SUBFAMILY C MEMBER 1"/>
    <property type="match status" value="1"/>
</dbReference>
<feature type="signal peptide" evidence="8">
    <location>
        <begin position="1"/>
        <end position="20"/>
    </location>
</feature>
<evidence type="ECO:0000256" key="5">
    <source>
        <dbReference type="ARBA" id="ARBA00037847"/>
    </source>
</evidence>
<dbReference type="HOGENOM" id="CLU_037236_1_0_1"/>
<keyword evidence="4 7" id="KW-0472">Membrane</keyword>
<dbReference type="SUPFAM" id="SSF46565">
    <property type="entry name" value="Chaperone J-domain"/>
    <property type="match status" value="1"/>
</dbReference>
<dbReference type="AlphaFoldDB" id="A0A0A1TIZ7"/>
<dbReference type="PROSITE" id="PS50076">
    <property type="entry name" value="DNAJ_2"/>
    <property type="match status" value="1"/>
</dbReference>
<evidence type="ECO:0000256" key="3">
    <source>
        <dbReference type="ARBA" id="ARBA00022989"/>
    </source>
</evidence>
<dbReference type="SMART" id="SM00271">
    <property type="entry name" value="DnaJ"/>
    <property type="match status" value="1"/>
</dbReference>
<keyword evidence="11" id="KW-1185">Reference proteome</keyword>
<keyword evidence="1 7" id="KW-0812">Transmembrane</keyword>
<dbReference type="Pfam" id="PF00226">
    <property type="entry name" value="DnaJ"/>
    <property type="match status" value="1"/>
</dbReference>
<feature type="chain" id="PRO_5001990080" description="J domain-containing protein" evidence="8">
    <location>
        <begin position="21"/>
        <end position="396"/>
    </location>
</feature>
<feature type="transmembrane region" description="Helical" evidence="7">
    <location>
        <begin position="162"/>
        <end position="183"/>
    </location>
</feature>
<evidence type="ECO:0000256" key="8">
    <source>
        <dbReference type="SAM" id="SignalP"/>
    </source>
</evidence>
<accession>A0A0A1TIZ7</accession>
<evidence type="ECO:0000313" key="11">
    <source>
        <dbReference type="Proteomes" id="UP000039046"/>
    </source>
</evidence>
<dbReference type="STRING" id="1531966.A0A0A1TIZ7"/>
<dbReference type="PANTHER" id="PTHR44653">
    <property type="entry name" value="DNAJ HOMOLOG SUBFAMILY C MEMBER 1"/>
    <property type="match status" value="1"/>
</dbReference>
<evidence type="ECO:0000313" key="10">
    <source>
        <dbReference type="EMBL" id="CEJ95054.1"/>
    </source>
</evidence>
<evidence type="ECO:0000256" key="7">
    <source>
        <dbReference type="SAM" id="Phobius"/>
    </source>
</evidence>
<keyword evidence="3 7" id="KW-1133">Transmembrane helix</keyword>